<dbReference type="InterPro" id="IPR034733">
    <property type="entry name" value="AcCoA_carboxyl_beta"/>
</dbReference>
<dbReference type="InterPro" id="IPR051047">
    <property type="entry name" value="AccD/PCCB"/>
</dbReference>
<feature type="domain" description="CoA carboxyltransferase N-terminal" evidence="1">
    <location>
        <begin position="1"/>
        <end position="265"/>
    </location>
</feature>
<dbReference type="InterPro" id="IPR029045">
    <property type="entry name" value="ClpP/crotonase-like_dom_sf"/>
</dbReference>
<dbReference type="Gene3D" id="3.90.226.10">
    <property type="entry name" value="2-enoyl-CoA Hydratase, Chain A, domain 1"/>
    <property type="match status" value="2"/>
</dbReference>
<dbReference type="PANTHER" id="PTHR43842:SF2">
    <property type="entry name" value="PROPIONYL-COA CARBOXYLASE BETA CHAIN, MITOCHONDRIAL"/>
    <property type="match status" value="1"/>
</dbReference>
<dbReference type="GO" id="GO:0004658">
    <property type="term" value="F:propionyl-CoA carboxylase activity"/>
    <property type="evidence" value="ECO:0007669"/>
    <property type="project" value="TreeGrafter"/>
</dbReference>
<evidence type="ECO:0000259" key="2">
    <source>
        <dbReference type="PROSITE" id="PS50989"/>
    </source>
</evidence>
<dbReference type="InterPro" id="IPR011763">
    <property type="entry name" value="COA_CT_C"/>
</dbReference>
<evidence type="ECO:0000313" key="4">
    <source>
        <dbReference type="Proteomes" id="UP000785783"/>
    </source>
</evidence>
<dbReference type="PROSITE" id="PS50989">
    <property type="entry name" value="COA_CT_CTER"/>
    <property type="match status" value="1"/>
</dbReference>
<gene>
    <name evidence="3" type="ORF">ISQ19_04320</name>
</gene>
<dbReference type="AlphaFoldDB" id="A0A937HGT8"/>
<name>A0A937HGT8_9PROT</name>
<reference evidence="3" key="1">
    <citation type="submission" date="2020-10" db="EMBL/GenBank/DDBJ databases">
        <title>Microbiome of the Black Sea water column analyzed by genome centric metagenomics.</title>
        <authorList>
            <person name="Cabello-Yeves P.J."/>
            <person name="Callieri C."/>
            <person name="Picazo A."/>
            <person name="Mehrshad M."/>
            <person name="Haro-Moreno J.M."/>
            <person name="Roda-Garcia J."/>
            <person name="Dzembekova N."/>
            <person name="Slabakova V."/>
            <person name="Slabakova N."/>
            <person name="Moncheva S."/>
            <person name="Rodriguez-Valera F."/>
        </authorList>
    </citation>
    <scope>NUCLEOTIDE SEQUENCE</scope>
    <source>
        <strain evidence="3">BS307-5m-G5</strain>
    </source>
</reference>
<sequence>MSWDSEIDEIKKRRKLAKQQGGKEAVATHHKKGRLTIRERVDMLLDKNSFDEIGEGAGVPEYDDKGQLKDFQPANFILGFGEINGRKVIVGGEDFTVRGGSPNPAGLRKSVYTEKLAVQYKLPLIRLHEGGGGSVGGTNKEKNRRPLGEPVFSQSRFVPLAETLSAVPVASAALGPVAGLPAARLVASHFTIMTQNAAVLIAGPQVVKRALGHDMTKEELGGPQVHLASGAIDNLAKDEEDAMAQIRRFLSYLPDNAWAYPEKIACTDKADRCEDSLATIVPTNRRQPFQMRKIIEAVVDKDQDGSSFFEMSRKYGPSLITGLARLDGESVGVIGNDCMYYAGAMTAAAAQKLRRFADFCNSFHLPIVSFVDEPGFMIGPDSEQAGTIRHGTAAISAVLQSRVPWASIQVLKAFGVAAQAHFGPDGYVLSWPSAASGALPVEGGVAVAFAREIAAAEDPQARQKELEDMLAASQSPFPRAEGLSVHEIIDPRETRPKLISWLRLAIAAMQSQSPGPYLTGMRP</sequence>
<accession>A0A937HGT8</accession>
<dbReference type="PANTHER" id="PTHR43842">
    <property type="entry name" value="PROPIONYL-COA CARBOXYLASE BETA CHAIN"/>
    <property type="match status" value="1"/>
</dbReference>
<evidence type="ECO:0000313" key="3">
    <source>
        <dbReference type="EMBL" id="MBL6761904.1"/>
    </source>
</evidence>
<dbReference type="SUPFAM" id="SSF52096">
    <property type="entry name" value="ClpP/crotonase"/>
    <property type="match status" value="2"/>
</dbReference>
<evidence type="ECO:0000259" key="1">
    <source>
        <dbReference type="PROSITE" id="PS50980"/>
    </source>
</evidence>
<comment type="caution">
    <text evidence="3">The sequence shown here is derived from an EMBL/GenBank/DDBJ whole genome shotgun (WGS) entry which is preliminary data.</text>
</comment>
<proteinExistence type="predicted"/>
<dbReference type="InterPro" id="IPR011762">
    <property type="entry name" value="COA_CT_N"/>
</dbReference>
<dbReference type="Proteomes" id="UP000785783">
    <property type="component" value="Unassembled WGS sequence"/>
</dbReference>
<dbReference type="PROSITE" id="PS50980">
    <property type="entry name" value="COA_CT_NTER"/>
    <property type="match status" value="1"/>
</dbReference>
<organism evidence="3 4">
    <name type="scientific">PS1 clade bacterium</name>
    <dbReference type="NCBI Taxonomy" id="2175152"/>
    <lineage>
        <taxon>Bacteria</taxon>
        <taxon>Pseudomonadati</taxon>
        <taxon>Pseudomonadota</taxon>
        <taxon>Alphaproteobacteria</taxon>
        <taxon>PS1 clade</taxon>
    </lineage>
</organism>
<dbReference type="EMBL" id="JADHOK010000047">
    <property type="protein sequence ID" value="MBL6761904.1"/>
    <property type="molecule type" value="Genomic_DNA"/>
</dbReference>
<feature type="domain" description="CoA carboxyltransferase C-terminal" evidence="2">
    <location>
        <begin position="269"/>
        <end position="512"/>
    </location>
</feature>
<dbReference type="Pfam" id="PF01039">
    <property type="entry name" value="Carboxyl_trans"/>
    <property type="match status" value="1"/>
</dbReference>
<protein>
    <submittedName>
        <fullName evidence="3">Propionyl-CoA carboxylase</fullName>
    </submittedName>
</protein>